<gene>
    <name evidence="8" type="ORF">HID58_054068</name>
</gene>
<comment type="function">
    <text evidence="6">This promotes the activity of RNA polymerase II.</text>
</comment>
<keyword evidence="3 6" id="KW-0539">Nucleus</keyword>
<evidence type="ECO:0000256" key="6">
    <source>
        <dbReference type="RuleBase" id="RU366066"/>
    </source>
</evidence>
<evidence type="ECO:0000256" key="5">
    <source>
        <dbReference type="ARBA" id="ARBA00048336"/>
    </source>
</evidence>
<dbReference type="InterPro" id="IPR023214">
    <property type="entry name" value="HAD_sf"/>
</dbReference>
<comment type="caution">
    <text evidence="8">The sequence shown here is derived from an EMBL/GenBank/DDBJ whole genome shotgun (WGS) entry which is preliminary data.</text>
</comment>
<dbReference type="EC" id="3.1.3.16" evidence="6"/>
<keyword evidence="9" id="KW-1185">Reference proteome</keyword>
<dbReference type="Pfam" id="PF03031">
    <property type="entry name" value="NIF"/>
    <property type="match status" value="2"/>
</dbReference>
<evidence type="ECO:0000256" key="3">
    <source>
        <dbReference type="ARBA" id="ARBA00023242"/>
    </source>
</evidence>
<proteinExistence type="predicted"/>
<dbReference type="PANTHER" id="PTHR23081">
    <property type="entry name" value="RNA POLYMERASE II CTD PHOSPHATASE"/>
    <property type="match status" value="1"/>
</dbReference>
<dbReference type="InterPro" id="IPR011947">
    <property type="entry name" value="FCP1_euk"/>
</dbReference>
<dbReference type="InterPro" id="IPR039189">
    <property type="entry name" value="Fcp1"/>
</dbReference>
<feature type="domain" description="FCP1 homology" evidence="7">
    <location>
        <begin position="518"/>
        <end position="704"/>
    </location>
</feature>
<sequence>MSVLETVINISFSPYSNTCLHSVSLHGICIACNSIVDELDLYRRPFEYLSPGLQLTHDAVALTKRLETLSSSLGEKKRLHLVLDLDHTLLHAEKVYRLTEAEKYLIGEAGTTRDDLWKLKSSDFLVKLRPLLRDFLREANKMFTMHVYTMGTRSYAEAILEVIDPDRFYFGKRVITRDESPRIKTLDLVLADERGVIIVDDTRDVWPDHKSDTCRQGNGGSVLVWAKPKRIENQLFTSFSFSLAVIEYAIELSSTAHLLPADGSPPDSITEPQISSRASPLDGLLVEHLFWTHLLPSVSSRRISSRSSPPDLYRCESKVKGFRDYDVDCVRETCEVRFDHEDCISKEIKEKQPFPPHLKFRVVLVFREVEASRAPSTPSLLPGGGGFLSSAFAGSCLWGVKVKLRLEGVSGDDVVELLSLGCTGGSIVGDGTGVRLLRGSVVDRSGGAQEAMSVVENLSLEPRAKRQRTEPVINTSSYLPSSRICRHWFVRYGICTTCKSTVDKSQSRAFDYLSHGLQLSHEAVAVTKHLTTLVSCSNEKKTPLEKYLIEEAGSNTRDDLYKWKAPGDPMVFLTKLRPFVREFLKEANEMFTMYAYTMGNRDYSKFILDVIDPKQIYFGERVITRDESPYMKTLDLVLAHERGVVIVDDTRDVWPDHKRNLIEISRYKYFRMNSRHSKPYSEEKTDESESTGGLADVSKLLKEVHCEFFRVANEKEFESKDVRLLLQEI</sequence>
<comment type="catalytic activity">
    <reaction evidence="5 6">
        <text>O-phospho-L-threonyl-[protein] + H2O = L-threonyl-[protein] + phosphate</text>
        <dbReference type="Rhea" id="RHEA:47004"/>
        <dbReference type="Rhea" id="RHEA-COMP:11060"/>
        <dbReference type="Rhea" id="RHEA-COMP:11605"/>
        <dbReference type="ChEBI" id="CHEBI:15377"/>
        <dbReference type="ChEBI" id="CHEBI:30013"/>
        <dbReference type="ChEBI" id="CHEBI:43474"/>
        <dbReference type="ChEBI" id="CHEBI:61977"/>
        <dbReference type="EC" id="3.1.3.16"/>
    </reaction>
</comment>
<dbReference type="SMART" id="SM00577">
    <property type="entry name" value="CPDc"/>
    <property type="match status" value="2"/>
</dbReference>
<dbReference type="PROSITE" id="PS50969">
    <property type="entry name" value="FCP1"/>
    <property type="match status" value="2"/>
</dbReference>
<dbReference type="SUPFAM" id="SSF56784">
    <property type="entry name" value="HAD-like"/>
    <property type="match status" value="2"/>
</dbReference>
<evidence type="ECO:0000313" key="9">
    <source>
        <dbReference type="Proteomes" id="UP000824890"/>
    </source>
</evidence>
<evidence type="ECO:0000259" key="7">
    <source>
        <dbReference type="PROSITE" id="PS50969"/>
    </source>
</evidence>
<evidence type="ECO:0000256" key="1">
    <source>
        <dbReference type="ARBA" id="ARBA00004123"/>
    </source>
</evidence>
<organism evidence="8 9">
    <name type="scientific">Brassica napus</name>
    <name type="common">Rape</name>
    <dbReference type="NCBI Taxonomy" id="3708"/>
    <lineage>
        <taxon>Eukaryota</taxon>
        <taxon>Viridiplantae</taxon>
        <taxon>Streptophyta</taxon>
        <taxon>Embryophyta</taxon>
        <taxon>Tracheophyta</taxon>
        <taxon>Spermatophyta</taxon>
        <taxon>Magnoliopsida</taxon>
        <taxon>eudicotyledons</taxon>
        <taxon>Gunneridae</taxon>
        <taxon>Pentapetalae</taxon>
        <taxon>rosids</taxon>
        <taxon>malvids</taxon>
        <taxon>Brassicales</taxon>
        <taxon>Brassicaceae</taxon>
        <taxon>Brassiceae</taxon>
        <taxon>Brassica</taxon>
    </lineage>
</organism>
<evidence type="ECO:0000256" key="4">
    <source>
        <dbReference type="ARBA" id="ARBA00047761"/>
    </source>
</evidence>
<dbReference type="Gene3D" id="3.40.50.1000">
    <property type="entry name" value="HAD superfamily/HAD-like"/>
    <property type="match status" value="2"/>
</dbReference>
<dbReference type="CDD" id="cd07521">
    <property type="entry name" value="HAD_FCP1-like"/>
    <property type="match status" value="2"/>
</dbReference>
<dbReference type="InterPro" id="IPR004274">
    <property type="entry name" value="FCP1_dom"/>
</dbReference>
<evidence type="ECO:0000256" key="2">
    <source>
        <dbReference type="ARBA" id="ARBA00022801"/>
    </source>
</evidence>
<feature type="domain" description="FCP1 homology" evidence="7">
    <location>
        <begin position="74"/>
        <end position="246"/>
    </location>
</feature>
<dbReference type="EMBL" id="JAGKQM010000013">
    <property type="protein sequence ID" value="KAH0891639.1"/>
    <property type="molecule type" value="Genomic_DNA"/>
</dbReference>
<evidence type="ECO:0000313" key="8">
    <source>
        <dbReference type="EMBL" id="KAH0891639.1"/>
    </source>
</evidence>
<name>A0ABQ8AGG6_BRANA</name>
<comment type="subcellular location">
    <subcellularLocation>
        <location evidence="1 6">Nucleus</location>
    </subcellularLocation>
</comment>
<dbReference type="Proteomes" id="UP000824890">
    <property type="component" value="Unassembled WGS sequence"/>
</dbReference>
<dbReference type="NCBIfam" id="TIGR02250">
    <property type="entry name" value="FCP1_euk"/>
    <property type="match status" value="2"/>
</dbReference>
<accession>A0ABQ8AGG6</accession>
<comment type="catalytic activity">
    <reaction evidence="4 6">
        <text>O-phospho-L-seryl-[protein] + H2O = L-seryl-[protein] + phosphate</text>
        <dbReference type="Rhea" id="RHEA:20629"/>
        <dbReference type="Rhea" id="RHEA-COMP:9863"/>
        <dbReference type="Rhea" id="RHEA-COMP:11604"/>
        <dbReference type="ChEBI" id="CHEBI:15377"/>
        <dbReference type="ChEBI" id="CHEBI:29999"/>
        <dbReference type="ChEBI" id="CHEBI:43474"/>
        <dbReference type="ChEBI" id="CHEBI:83421"/>
        <dbReference type="EC" id="3.1.3.16"/>
    </reaction>
</comment>
<reference evidence="8 9" key="1">
    <citation type="submission" date="2021-05" db="EMBL/GenBank/DDBJ databases">
        <title>Genome Assembly of Synthetic Allotetraploid Brassica napus Reveals Homoeologous Exchanges between Subgenomes.</title>
        <authorList>
            <person name="Davis J.T."/>
        </authorList>
    </citation>
    <scope>NUCLEOTIDE SEQUENCE [LARGE SCALE GENOMIC DNA]</scope>
    <source>
        <strain evidence="9">cv. Da-Ae</strain>
        <tissue evidence="8">Seedling</tissue>
    </source>
</reference>
<dbReference type="InterPro" id="IPR036412">
    <property type="entry name" value="HAD-like_sf"/>
</dbReference>
<protein>
    <recommendedName>
        <fullName evidence="6">RNA polymerase II C-terminal domain phosphatase-like</fullName>
        <ecNumber evidence="6">3.1.3.16</ecNumber>
    </recommendedName>
</protein>
<keyword evidence="2 6" id="KW-0378">Hydrolase</keyword>
<dbReference type="PANTHER" id="PTHR23081:SF21">
    <property type="entry name" value="RNA POLYMERASE II C-TERMINAL DOMAIN PHOSPHATASE-LIKE-RELATED"/>
    <property type="match status" value="1"/>
</dbReference>